<protein>
    <submittedName>
        <fullName evidence="3">Selenocysteine-specific translation elongation factor</fullName>
    </submittedName>
</protein>
<dbReference type="Proteomes" id="UP001500642">
    <property type="component" value="Unassembled WGS sequence"/>
</dbReference>
<dbReference type="SUPFAM" id="SSF52540">
    <property type="entry name" value="P-loop containing nucleoside triphosphate hydrolases"/>
    <property type="match status" value="1"/>
</dbReference>
<dbReference type="SUPFAM" id="SSF50447">
    <property type="entry name" value="Translation proteins"/>
    <property type="match status" value="1"/>
</dbReference>
<dbReference type="InterPro" id="IPR015191">
    <property type="entry name" value="SelB_WHD4"/>
</dbReference>
<evidence type="ECO:0000313" key="4">
    <source>
        <dbReference type="Proteomes" id="UP001500642"/>
    </source>
</evidence>
<proteinExistence type="predicted"/>
<dbReference type="SUPFAM" id="SSF46785">
    <property type="entry name" value="Winged helix' DNA-binding domain"/>
    <property type="match status" value="1"/>
</dbReference>
<reference evidence="4" key="1">
    <citation type="journal article" date="2019" name="Int. J. Syst. Evol. Microbiol.">
        <title>The Global Catalogue of Microorganisms (GCM) 10K type strain sequencing project: providing services to taxonomists for standard genome sequencing and annotation.</title>
        <authorList>
            <consortium name="The Broad Institute Genomics Platform"/>
            <consortium name="The Broad Institute Genome Sequencing Center for Infectious Disease"/>
            <person name="Wu L."/>
            <person name="Ma J."/>
        </authorList>
    </citation>
    <scope>NUCLEOTIDE SEQUENCE [LARGE SCALE GENOMIC DNA]</scope>
    <source>
        <strain evidence="4">JCM 17808</strain>
    </source>
</reference>
<dbReference type="InterPro" id="IPR036390">
    <property type="entry name" value="WH_DNA-bd_sf"/>
</dbReference>
<dbReference type="Pfam" id="PF25461">
    <property type="entry name" value="Beta-barrel_SelB"/>
    <property type="match status" value="1"/>
</dbReference>
<dbReference type="PANTHER" id="PTHR43721">
    <property type="entry name" value="ELONGATION FACTOR TU-RELATED"/>
    <property type="match status" value="1"/>
</dbReference>
<dbReference type="InterPro" id="IPR050055">
    <property type="entry name" value="EF-Tu_GTPase"/>
</dbReference>
<keyword evidence="1" id="KW-0547">Nucleotide-binding</keyword>
<comment type="caution">
    <text evidence="3">The sequence shown here is derived from an EMBL/GenBank/DDBJ whole genome shotgun (WGS) entry which is preliminary data.</text>
</comment>
<dbReference type="Gene3D" id="3.40.50.300">
    <property type="entry name" value="P-loop containing nucleotide triphosphate hydrolases"/>
    <property type="match status" value="1"/>
</dbReference>
<dbReference type="InterPro" id="IPR009000">
    <property type="entry name" value="Transl_B-barrel_sf"/>
</dbReference>
<dbReference type="RefSeq" id="WP_345028894.1">
    <property type="nucleotide sequence ID" value="NZ_BAABGL010000001.1"/>
</dbReference>
<dbReference type="InterPro" id="IPR027417">
    <property type="entry name" value="P-loop_NTPase"/>
</dbReference>
<dbReference type="EMBL" id="BAABGL010000001">
    <property type="protein sequence ID" value="GAA4382041.1"/>
    <property type="molecule type" value="Genomic_DNA"/>
</dbReference>
<dbReference type="InterPro" id="IPR057335">
    <property type="entry name" value="Beta-barrel_SelB"/>
</dbReference>
<keyword evidence="3" id="KW-0648">Protein biosynthesis</keyword>
<evidence type="ECO:0000256" key="1">
    <source>
        <dbReference type="ARBA" id="ARBA00023134"/>
    </source>
</evidence>
<dbReference type="PROSITE" id="PS51722">
    <property type="entry name" value="G_TR_2"/>
    <property type="match status" value="1"/>
</dbReference>
<dbReference type="Pfam" id="PF00009">
    <property type="entry name" value="GTP_EFTU"/>
    <property type="match status" value="1"/>
</dbReference>
<evidence type="ECO:0000313" key="3">
    <source>
        <dbReference type="EMBL" id="GAA4382041.1"/>
    </source>
</evidence>
<dbReference type="PANTHER" id="PTHR43721:SF22">
    <property type="entry name" value="ELONGATION FACTOR TU, MITOCHONDRIAL"/>
    <property type="match status" value="1"/>
</dbReference>
<evidence type="ECO:0000259" key="2">
    <source>
        <dbReference type="PROSITE" id="PS51722"/>
    </source>
</evidence>
<dbReference type="CDD" id="cd04171">
    <property type="entry name" value="SelB"/>
    <property type="match status" value="1"/>
</dbReference>
<dbReference type="InterPro" id="IPR000795">
    <property type="entry name" value="T_Tr_GTP-bd_dom"/>
</dbReference>
<keyword evidence="4" id="KW-1185">Reference proteome</keyword>
<sequence>MSSFVVATAGHVDHGKSALVRALTGIEPDRWDEEKRRGLTIDLGFAWTTLPSGREVSFVDVPGHERFLGNMLAGLGPAPIVCFVVAADEGWMPQSSDHRDALAALGIERGLILVTRADLAPDRVPAVIAQARRALAGTGLASAPALGVSALTGAGLDELRTALDAVLAEAPQGSPEDRVRLWIDRAFTIGGAGTVVTGTLTAGSVAAGDRLALCGRDLSGTVDVRGVHSRSTPIERAEPTARVAVNLRGAQAGSVHRGDALLTPDAWWETDVVDVRGTSTGSGAGTGPGTVDLTGLAEHLTVHLGTAAVRARLRPFDARHGRLHLEHALPLAVGDRAVLRNPGSEAPLAGAELLDVDPPQLGRRGAGARRASALARMTADGDLLTEVRRRDAMADAHVRRLGITVPDPLPSEVRAVGDLFVADEALARWAAELGRAVAADSARDPLSAGLPLGAAQDLLALPDPRLLAVVADRAGLTRDVGRLRAPGQADGLGPAEAGIAALERRLRRDPFAAPEADDLTGWRLGARELAAAARLSRVLRLPDGVVLLPDAPARAMRVLAGLDQPFTASTARQALGTTRRVAIPLLEHLDSRGWTRRVDSGRREVVR</sequence>
<dbReference type="Pfam" id="PF09107">
    <property type="entry name" value="WHD_3rd_SelB"/>
    <property type="match status" value="1"/>
</dbReference>
<dbReference type="Gene3D" id="1.10.10.10">
    <property type="entry name" value="Winged helix-like DNA-binding domain superfamily/Winged helix DNA-binding domain"/>
    <property type="match status" value="1"/>
</dbReference>
<keyword evidence="3" id="KW-0251">Elongation factor</keyword>
<dbReference type="GO" id="GO:0003746">
    <property type="term" value="F:translation elongation factor activity"/>
    <property type="evidence" value="ECO:0007669"/>
    <property type="project" value="UniProtKB-KW"/>
</dbReference>
<feature type="domain" description="Tr-type G" evidence="2">
    <location>
        <begin position="1"/>
        <end position="172"/>
    </location>
</feature>
<dbReference type="Gene3D" id="2.40.30.10">
    <property type="entry name" value="Translation factors"/>
    <property type="match status" value="1"/>
</dbReference>
<accession>A0ABP8IZE8</accession>
<gene>
    <name evidence="3" type="primary">selB</name>
    <name evidence="3" type="ORF">GCM10023167_00030</name>
</gene>
<organism evidence="3 4">
    <name type="scientific">Brevibacterium pityocampae</name>
    <dbReference type="NCBI Taxonomy" id="506594"/>
    <lineage>
        <taxon>Bacteria</taxon>
        <taxon>Bacillati</taxon>
        <taxon>Actinomycetota</taxon>
        <taxon>Actinomycetes</taxon>
        <taxon>Micrococcales</taxon>
        <taxon>Brevibacteriaceae</taxon>
        <taxon>Brevibacterium</taxon>
    </lineage>
</organism>
<keyword evidence="1" id="KW-0342">GTP-binding</keyword>
<dbReference type="InterPro" id="IPR036388">
    <property type="entry name" value="WH-like_DNA-bd_sf"/>
</dbReference>
<name>A0ABP8IZE8_9MICO</name>